<dbReference type="Pfam" id="PF14332">
    <property type="entry name" value="DUF4388"/>
    <property type="match status" value="1"/>
</dbReference>
<dbReference type="Gene3D" id="1.25.40.10">
    <property type="entry name" value="Tetratricopeptide repeat domain"/>
    <property type="match status" value="1"/>
</dbReference>
<organism evidence="3 4">
    <name type="scientific">Anaeromyxobacter oryzae</name>
    <dbReference type="NCBI Taxonomy" id="2918170"/>
    <lineage>
        <taxon>Bacteria</taxon>
        <taxon>Pseudomonadati</taxon>
        <taxon>Myxococcota</taxon>
        <taxon>Myxococcia</taxon>
        <taxon>Myxococcales</taxon>
        <taxon>Cystobacterineae</taxon>
        <taxon>Anaeromyxobacteraceae</taxon>
        <taxon>Anaeromyxobacter</taxon>
    </lineage>
</organism>
<proteinExistence type="predicted"/>
<dbReference type="EMBL" id="AP025591">
    <property type="protein sequence ID" value="BDG04655.1"/>
    <property type="molecule type" value="Genomic_DNA"/>
</dbReference>
<gene>
    <name evidence="3" type="ORF">AMOR_36510</name>
</gene>
<dbReference type="RefSeq" id="WP_248353102.1">
    <property type="nucleotide sequence ID" value="NZ_AP025591.1"/>
</dbReference>
<evidence type="ECO:0000256" key="1">
    <source>
        <dbReference type="SAM" id="MobiDB-lite"/>
    </source>
</evidence>
<evidence type="ECO:0000259" key="2">
    <source>
        <dbReference type="Pfam" id="PF14332"/>
    </source>
</evidence>
<feature type="domain" description="PatA-like N-terminal" evidence="2">
    <location>
        <begin position="542"/>
        <end position="697"/>
    </location>
</feature>
<feature type="region of interest" description="Disordered" evidence="1">
    <location>
        <begin position="495"/>
        <end position="523"/>
    </location>
</feature>
<dbReference type="SUPFAM" id="SSF48452">
    <property type="entry name" value="TPR-like"/>
    <property type="match status" value="1"/>
</dbReference>
<dbReference type="InterPro" id="IPR011990">
    <property type="entry name" value="TPR-like_helical_dom_sf"/>
</dbReference>
<evidence type="ECO:0000313" key="4">
    <source>
        <dbReference type="Proteomes" id="UP001162891"/>
    </source>
</evidence>
<feature type="region of interest" description="Disordered" evidence="1">
    <location>
        <begin position="105"/>
        <end position="162"/>
    </location>
</feature>
<reference evidence="4" key="1">
    <citation type="journal article" date="2022" name="Int. J. Syst. Evol. Microbiol.">
        <title>Anaeromyxobacter oryzae sp. nov., Anaeromyxobacter diazotrophicus sp. nov. and Anaeromyxobacter paludicola sp. nov., isolated from paddy soils.</title>
        <authorList>
            <person name="Itoh H."/>
            <person name="Xu Z."/>
            <person name="Mise K."/>
            <person name="Masuda Y."/>
            <person name="Ushijima N."/>
            <person name="Hayakawa C."/>
            <person name="Shiratori Y."/>
            <person name="Senoo K."/>
        </authorList>
    </citation>
    <scope>NUCLEOTIDE SEQUENCE [LARGE SCALE GENOMIC DNA]</scope>
    <source>
        <strain evidence="4">Red232</strain>
    </source>
</reference>
<protein>
    <recommendedName>
        <fullName evidence="2">PatA-like N-terminal domain-containing protein</fullName>
    </recommendedName>
</protein>
<dbReference type="InterPro" id="IPR025497">
    <property type="entry name" value="PatA-like_N"/>
</dbReference>
<evidence type="ECO:0000313" key="3">
    <source>
        <dbReference type="EMBL" id="BDG04655.1"/>
    </source>
</evidence>
<accession>A0ABN6MUP8</accession>
<dbReference type="Proteomes" id="UP001162891">
    <property type="component" value="Chromosome"/>
</dbReference>
<sequence length="708" mass="73653">MTLPPSFDGLSEVRAAVTADLKGRVLAGTPGARLPAETVATAASVVADLAAAGSVVGLAGLELLVVKGPGAAMVAAIRPDALLLVAVDPFRATKAVEAVASAWVRPGDPTAPAAPPRSAERAAAPPAPTVAPAPSGQAREVVERRPDRAAPAGATDRGGQGPDAWAALRRALVRGHLTEAVARQRDLLAPAAAGARRPGSEPLPAAECAHALELLLEGVGSVMAGDGVGGDRILRELAAPSQQNLSFRWLALHWSARAALKRGSFPTARAHVKESLELGRQLDIEARAVSQWVAAEVLAHDRDPARALAWLAEARGRFERIADTWGLAQTWLAEARILALLQREDEAAEAARQAAARDPAWDEPPIFLARRALLRDDLAAAEALLGPLRTPAADRVRALIEAIRQGKVGRADAAEFLHEHDAPPSARSIRALARIAGTSPGFLQAREALAWMLLKIGKYDDAAGMFRALLSQELSPGDRASVMLGLGCIANARETGGEPPSPRAVVAGPAATEVPPAQRPSSSSILARAQQAATGGTESVFSGRLSVFALPDLLEFLRTARRTGLLVCSTAAGMGALRFREGFITGAASPATPGVADLLVRAGKLGSQALRAVPAGAEQTDQVVGARLVRDGLVDAGAVQEALERQIALVVRELVSWKDGEFAFSRELEGEAAPGELPVSVDPQAVLLDVFRQMDEASRGPAEAGAKP</sequence>
<name>A0ABN6MUP8_9BACT</name>
<keyword evidence="4" id="KW-1185">Reference proteome</keyword>